<dbReference type="OrthoDB" id="4853133at2"/>
<dbReference type="InterPro" id="IPR011044">
    <property type="entry name" value="Quino_amine_DH_bsu"/>
</dbReference>
<dbReference type="InterPro" id="IPR050964">
    <property type="entry name" value="Striated_Muscle_Regulatory"/>
</dbReference>
<feature type="domain" description="Fibronectin type-III" evidence="5">
    <location>
        <begin position="393"/>
        <end position="488"/>
    </location>
</feature>
<reference evidence="6 7" key="1">
    <citation type="submission" date="2018-10" db="EMBL/GenBank/DDBJ databases">
        <title>Sequencing the genomes of 1000 actinobacteria strains.</title>
        <authorList>
            <person name="Klenk H.-P."/>
        </authorList>
    </citation>
    <scope>NUCLEOTIDE SEQUENCE [LARGE SCALE GENOMIC DNA]</scope>
    <source>
        <strain evidence="6 7">DSM 44267</strain>
    </source>
</reference>
<dbReference type="InterPro" id="IPR036116">
    <property type="entry name" value="FN3_sf"/>
</dbReference>
<dbReference type="SUPFAM" id="SSF49265">
    <property type="entry name" value="Fibronectin type III"/>
    <property type="match status" value="2"/>
</dbReference>
<dbReference type="RefSeq" id="WP_121032687.1">
    <property type="nucleotide sequence ID" value="NZ_RBXT01000001.1"/>
</dbReference>
<feature type="domain" description="Fibronectin type-III" evidence="5">
    <location>
        <begin position="491"/>
        <end position="586"/>
    </location>
</feature>
<feature type="domain" description="Fibronectin type-III" evidence="5">
    <location>
        <begin position="587"/>
        <end position="673"/>
    </location>
</feature>
<dbReference type="SUPFAM" id="SSF50969">
    <property type="entry name" value="YVTN repeat-like/Quinoprotein amine dehydrogenase"/>
    <property type="match status" value="1"/>
</dbReference>
<keyword evidence="7" id="KW-1185">Reference proteome</keyword>
<evidence type="ECO:0000256" key="1">
    <source>
        <dbReference type="ARBA" id="ARBA00022737"/>
    </source>
</evidence>
<evidence type="ECO:0000313" key="7">
    <source>
        <dbReference type="Proteomes" id="UP000278440"/>
    </source>
</evidence>
<evidence type="ECO:0000256" key="4">
    <source>
        <dbReference type="SAM" id="SignalP"/>
    </source>
</evidence>
<keyword evidence="3" id="KW-0119">Carbohydrate metabolism</keyword>
<dbReference type="PANTHER" id="PTHR13817">
    <property type="entry name" value="TITIN"/>
    <property type="match status" value="1"/>
</dbReference>
<dbReference type="InterPro" id="IPR003961">
    <property type="entry name" value="FN3_dom"/>
</dbReference>
<dbReference type="CDD" id="cd00063">
    <property type="entry name" value="FN3"/>
    <property type="match status" value="3"/>
</dbReference>
<dbReference type="Proteomes" id="UP000278440">
    <property type="component" value="Unassembled WGS sequence"/>
</dbReference>
<accession>A0A495XZZ7</accession>
<dbReference type="PANTHER" id="PTHR13817:SF73">
    <property type="entry name" value="FIBRONECTIN TYPE-III DOMAIN-CONTAINING PROTEIN"/>
    <property type="match status" value="1"/>
</dbReference>
<dbReference type="SMART" id="SM00060">
    <property type="entry name" value="FN3"/>
    <property type="match status" value="3"/>
</dbReference>
<dbReference type="GO" id="GO:0016798">
    <property type="term" value="F:hydrolase activity, acting on glycosyl bonds"/>
    <property type="evidence" value="ECO:0007669"/>
    <property type="project" value="UniProtKB-KW"/>
</dbReference>
<feature type="chain" id="PRO_5019727608" evidence="4">
    <location>
        <begin position="32"/>
        <end position="673"/>
    </location>
</feature>
<keyword evidence="2" id="KW-0378">Hydrolase</keyword>
<dbReference type="Gene3D" id="2.60.40.10">
    <property type="entry name" value="Immunoglobulins"/>
    <property type="match status" value="3"/>
</dbReference>
<keyword evidence="3" id="KW-0624">Polysaccharide degradation</keyword>
<keyword evidence="1" id="KW-0677">Repeat</keyword>
<protein>
    <submittedName>
        <fullName evidence="6">Fibronectin type III domain protein</fullName>
    </submittedName>
</protein>
<feature type="signal peptide" evidence="4">
    <location>
        <begin position="1"/>
        <end position="31"/>
    </location>
</feature>
<name>A0A495XZZ7_9MICO</name>
<dbReference type="PROSITE" id="PS50853">
    <property type="entry name" value="FN3"/>
    <property type="match status" value="3"/>
</dbReference>
<dbReference type="EMBL" id="RBXT01000001">
    <property type="protein sequence ID" value="RKT78454.1"/>
    <property type="molecule type" value="Genomic_DNA"/>
</dbReference>
<gene>
    <name evidence="6" type="ORF">DFJ68_1900</name>
</gene>
<sequence>MTRSNRPLTTLLAAAIAAVVGLTLAGGPAAAAVTATPSRTWGTNGRVLAIAPVGDRVYVAGDFTAVTDPSGRSYPATRLAVFVPSTGSFDLTFAPAPDASVTTLAVSGSSLFVGGAFTTIAGAKRKKLAKLVATTGAIDPTWSPVVDRPPDTVAVSGSRVYVGGPFAQAAGSGGGLAVKPWVARFDATSGSLDTTWSPTPNDRVLSVRPADDGASVYLGGTFTTVGGATTQRGISRVSATTGAVTAGFVPGNTNQTSKPPVYDITQSGSRLYLAVAGSGGACTAMDAVTGAVAWSKHTNGNLQGVQVVGGVAYCGGHFTGAGGFDNLTRYKLAAVDTATGTTLPYAPVVNSALGVWSMAADSGRVYIGGDFTQIDATPQTGLAVFGDDAARTVTAAPSALVAAPGDAAVILHWDVPSTDGGSPLQRYRVYRTDDAATTWALVGTTTGPDLTDTTAVNETTYRYRVTALNAVGESASSAEVAARPSAAAATAPGVPGGLVATGTYNADRLTWSTPASGGSAITGYRVYRGTTSGATTLYASTSGTGTSFTDTAVTVGTRYYYRVSAVNAVGESVLSPEEWAVPTNGLPSPPVLSGTARIGANDLTWTEPAKDGGSPVTQYVVLRDSIRVAVLPATTRTWTETAVVRGTAYGYRVKAVNAIGSSPLSATVVLTGQ</sequence>
<evidence type="ECO:0000256" key="3">
    <source>
        <dbReference type="ARBA" id="ARBA00023326"/>
    </source>
</evidence>
<dbReference type="GO" id="GO:0000272">
    <property type="term" value="P:polysaccharide catabolic process"/>
    <property type="evidence" value="ECO:0007669"/>
    <property type="project" value="UniProtKB-KW"/>
</dbReference>
<evidence type="ECO:0000256" key="2">
    <source>
        <dbReference type="ARBA" id="ARBA00023295"/>
    </source>
</evidence>
<dbReference type="InterPro" id="IPR013783">
    <property type="entry name" value="Ig-like_fold"/>
</dbReference>
<dbReference type="AlphaFoldDB" id="A0A495XZZ7"/>
<proteinExistence type="predicted"/>
<keyword evidence="4" id="KW-0732">Signal</keyword>
<organism evidence="6 7">
    <name type="scientific">Terracoccus luteus</name>
    <dbReference type="NCBI Taxonomy" id="53356"/>
    <lineage>
        <taxon>Bacteria</taxon>
        <taxon>Bacillati</taxon>
        <taxon>Actinomycetota</taxon>
        <taxon>Actinomycetes</taxon>
        <taxon>Micrococcales</taxon>
        <taxon>Intrasporangiaceae</taxon>
        <taxon>Terracoccus</taxon>
    </lineage>
</organism>
<comment type="caution">
    <text evidence="6">The sequence shown here is derived from an EMBL/GenBank/DDBJ whole genome shotgun (WGS) entry which is preliminary data.</text>
</comment>
<evidence type="ECO:0000313" key="6">
    <source>
        <dbReference type="EMBL" id="RKT78454.1"/>
    </source>
</evidence>
<evidence type="ECO:0000259" key="5">
    <source>
        <dbReference type="PROSITE" id="PS50853"/>
    </source>
</evidence>
<dbReference type="Pfam" id="PF00041">
    <property type="entry name" value="fn3"/>
    <property type="match status" value="3"/>
</dbReference>
<keyword evidence="2" id="KW-0326">Glycosidase</keyword>